<evidence type="ECO:0000256" key="12">
    <source>
        <dbReference type="RuleBase" id="RU000688"/>
    </source>
</evidence>
<evidence type="ECO:0000256" key="3">
    <source>
        <dbReference type="ARBA" id="ARBA00022475"/>
    </source>
</evidence>
<keyword evidence="10 12" id="KW-0675">Receptor</keyword>
<keyword evidence="6 13" id="KW-0552">Olfaction</keyword>
<name>L8HSA8_9CETA</name>
<feature type="transmembrane region" description="Helical" evidence="13">
    <location>
        <begin position="92"/>
        <end position="120"/>
    </location>
</feature>
<feature type="transmembrane region" description="Helical" evidence="13">
    <location>
        <begin position="275"/>
        <end position="292"/>
    </location>
</feature>
<evidence type="ECO:0000259" key="14">
    <source>
        <dbReference type="PROSITE" id="PS50262"/>
    </source>
</evidence>
<dbReference type="InterPro" id="IPR017452">
    <property type="entry name" value="GPCR_Rhodpsn_7TM"/>
</dbReference>
<dbReference type="InterPro" id="IPR000276">
    <property type="entry name" value="GPCR_Rhodpsn"/>
</dbReference>
<feature type="transmembrane region" description="Helical" evidence="13">
    <location>
        <begin position="237"/>
        <end position="255"/>
    </location>
</feature>
<feature type="transmembrane region" description="Helical" evidence="13">
    <location>
        <begin position="197"/>
        <end position="216"/>
    </location>
</feature>
<keyword evidence="11 12" id="KW-0807">Transducer</keyword>
<dbReference type="PROSITE" id="PS00237">
    <property type="entry name" value="G_PROTEIN_RECEP_F1_1"/>
    <property type="match status" value="1"/>
</dbReference>
<gene>
    <name evidence="15" type="ORF">M91_10411</name>
</gene>
<comment type="subcellular location">
    <subcellularLocation>
        <location evidence="2 13">Cell membrane</location>
        <topology evidence="2 13">Multi-pass membrane protein</topology>
    </subcellularLocation>
</comment>
<comment type="similarity">
    <text evidence="12">Belongs to the G-protein coupled receptor 1 family.</text>
</comment>
<dbReference type="InterPro" id="IPR000725">
    <property type="entry name" value="Olfact_rcpt"/>
</dbReference>
<dbReference type="Proteomes" id="UP000011080">
    <property type="component" value="Unassembled WGS sequence"/>
</dbReference>
<evidence type="ECO:0000256" key="4">
    <source>
        <dbReference type="ARBA" id="ARBA00022606"/>
    </source>
</evidence>
<keyword evidence="3 13" id="KW-1003">Cell membrane</keyword>
<evidence type="ECO:0000256" key="1">
    <source>
        <dbReference type="ARBA" id="ARBA00003929"/>
    </source>
</evidence>
<dbReference type="SUPFAM" id="SSF81321">
    <property type="entry name" value="Family A G protein-coupled receptor-like"/>
    <property type="match status" value="1"/>
</dbReference>
<proteinExistence type="inferred from homology"/>
<evidence type="ECO:0000313" key="15">
    <source>
        <dbReference type="EMBL" id="ELR46229.1"/>
    </source>
</evidence>
<evidence type="ECO:0000256" key="13">
    <source>
        <dbReference type="RuleBase" id="RU363047"/>
    </source>
</evidence>
<keyword evidence="5 12" id="KW-0812">Transmembrane</keyword>
<dbReference type="GO" id="GO:0004930">
    <property type="term" value="F:G protein-coupled receptor activity"/>
    <property type="evidence" value="ECO:0007669"/>
    <property type="project" value="UniProtKB-KW"/>
</dbReference>
<evidence type="ECO:0000256" key="8">
    <source>
        <dbReference type="ARBA" id="ARBA00023040"/>
    </source>
</evidence>
<evidence type="ECO:0000256" key="5">
    <source>
        <dbReference type="ARBA" id="ARBA00022692"/>
    </source>
</evidence>
<comment type="function">
    <text evidence="1">Putative odorant or sperm cell receptor.</text>
</comment>
<evidence type="ECO:0000313" key="16">
    <source>
        <dbReference type="Proteomes" id="UP000011080"/>
    </source>
</evidence>
<accession>L8HSA8</accession>
<dbReference type="PROSITE" id="PS50262">
    <property type="entry name" value="G_PROTEIN_RECEP_F1_2"/>
    <property type="match status" value="1"/>
</dbReference>
<dbReference type="Gene3D" id="1.20.1070.10">
    <property type="entry name" value="Rhodopsin 7-helix transmembrane proteins"/>
    <property type="match status" value="1"/>
</dbReference>
<feature type="non-terminal residue" evidence="15">
    <location>
        <position position="335"/>
    </location>
</feature>
<keyword evidence="7 13" id="KW-1133">Transmembrane helix</keyword>
<evidence type="ECO:0000256" key="9">
    <source>
        <dbReference type="ARBA" id="ARBA00023136"/>
    </source>
</evidence>
<sequence>TEKSNITTMMEFILLGFSYSPNFQWILFGIFLVLYLTILMCNSVIVLITRIDPTLQTPMYFFLNHFSILEICYVTVTIPRMLTDLLSQKGHISFFACATLMCLVLLFGGLECLLLAVMAYDRYVAICNPLHYGLVMSPQVCVQLVTASWVSGVPVVIGQTWQVFSLPFCGSTTINHFFCDLPPVFKLACGDTFVNEIAVYVVAVVFIMVPFLLIVVSYGKIISNILKLRSARGRAKAFSTCSSHLTVVVLFYGTASTTYLQPKPNQSEETGKLISLFYTVLIPTLNPIIYTLRNKDITVALRKLLTSIYSYNISHVHLSSWCVYMSSVSGCVLEE</sequence>
<dbReference type="PANTHER" id="PTHR26453">
    <property type="entry name" value="OLFACTORY RECEPTOR"/>
    <property type="match status" value="1"/>
</dbReference>
<dbReference type="CDD" id="cd15225">
    <property type="entry name" value="7tmA_OR10A-like"/>
    <property type="match status" value="1"/>
</dbReference>
<dbReference type="EMBL" id="JH883562">
    <property type="protein sequence ID" value="ELR46229.1"/>
    <property type="molecule type" value="Genomic_DNA"/>
</dbReference>
<keyword evidence="8 12" id="KW-0297">G-protein coupled receptor</keyword>
<evidence type="ECO:0000256" key="7">
    <source>
        <dbReference type="ARBA" id="ARBA00022989"/>
    </source>
</evidence>
<feature type="transmembrane region" description="Helical" evidence="13">
    <location>
        <begin position="25"/>
        <end position="48"/>
    </location>
</feature>
<keyword evidence="4 13" id="KW-0716">Sensory transduction</keyword>
<evidence type="ECO:0000256" key="10">
    <source>
        <dbReference type="ARBA" id="ARBA00023170"/>
    </source>
</evidence>
<feature type="transmembrane region" description="Helical" evidence="13">
    <location>
        <begin position="60"/>
        <end position="80"/>
    </location>
</feature>
<protein>
    <recommendedName>
        <fullName evidence="13">Olfactory receptor</fullName>
    </recommendedName>
</protein>
<evidence type="ECO:0000256" key="2">
    <source>
        <dbReference type="ARBA" id="ARBA00004651"/>
    </source>
</evidence>
<dbReference type="FunFam" id="1.20.1070.10:FF:000001">
    <property type="entry name" value="Olfactory receptor"/>
    <property type="match status" value="1"/>
</dbReference>
<feature type="transmembrane region" description="Helical" evidence="13">
    <location>
        <begin position="132"/>
        <end position="157"/>
    </location>
</feature>
<organism evidence="15 16">
    <name type="scientific">Bos mutus</name>
    <name type="common">wild yak</name>
    <dbReference type="NCBI Taxonomy" id="72004"/>
    <lineage>
        <taxon>Eukaryota</taxon>
        <taxon>Metazoa</taxon>
        <taxon>Chordata</taxon>
        <taxon>Craniata</taxon>
        <taxon>Vertebrata</taxon>
        <taxon>Euteleostomi</taxon>
        <taxon>Mammalia</taxon>
        <taxon>Eutheria</taxon>
        <taxon>Laurasiatheria</taxon>
        <taxon>Artiodactyla</taxon>
        <taxon>Ruminantia</taxon>
        <taxon>Pecora</taxon>
        <taxon>Bovidae</taxon>
        <taxon>Bovinae</taxon>
        <taxon>Bos</taxon>
    </lineage>
</organism>
<dbReference type="AlphaFoldDB" id="L8HSA8"/>
<feature type="non-terminal residue" evidence="15">
    <location>
        <position position="1"/>
    </location>
</feature>
<reference evidence="15 16" key="1">
    <citation type="journal article" date="2012" name="Nat. Genet.">
        <title>The yak genome and adaptation to life at high altitude.</title>
        <authorList>
            <person name="Qiu Q."/>
            <person name="Zhang G."/>
            <person name="Ma T."/>
            <person name="Qian W."/>
            <person name="Wang J."/>
            <person name="Ye Z."/>
            <person name="Cao C."/>
            <person name="Hu Q."/>
            <person name="Kim J."/>
            <person name="Larkin D.M."/>
            <person name="Auvil L."/>
            <person name="Capitanu B."/>
            <person name="Ma J."/>
            <person name="Lewin H.A."/>
            <person name="Qian X."/>
            <person name="Lang Y."/>
            <person name="Zhou R."/>
            <person name="Wang L."/>
            <person name="Wang K."/>
            <person name="Xia J."/>
            <person name="Liao S."/>
            <person name="Pan S."/>
            <person name="Lu X."/>
            <person name="Hou H."/>
            <person name="Wang Y."/>
            <person name="Zang X."/>
            <person name="Yin Y."/>
            <person name="Ma H."/>
            <person name="Zhang J."/>
            <person name="Wang Z."/>
            <person name="Zhang Y."/>
            <person name="Zhang D."/>
            <person name="Yonezawa T."/>
            <person name="Hasegawa M."/>
            <person name="Zhong Y."/>
            <person name="Liu W."/>
            <person name="Zhang Y."/>
            <person name="Huang Z."/>
            <person name="Zhang S."/>
            <person name="Long R."/>
            <person name="Yang H."/>
            <person name="Wang J."/>
            <person name="Lenstra J.A."/>
            <person name="Cooper D.N."/>
            <person name="Wu Y."/>
            <person name="Wang J."/>
            <person name="Shi P."/>
            <person name="Wang J."/>
            <person name="Liu J."/>
        </authorList>
    </citation>
    <scope>NUCLEOTIDE SEQUENCE [LARGE SCALE GENOMIC DNA]</scope>
    <source>
        <strain evidence="16">yakQH1</strain>
    </source>
</reference>
<evidence type="ECO:0000256" key="11">
    <source>
        <dbReference type="ARBA" id="ARBA00023224"/>
    </source>
</evidence>
<dbReference type="STRING" id="72004.ENSBMUP00000028341"/>
<dbReference type="GO" id="GO:0004984">
    <property type="term" value="F:olfactory receptor activity"/>
    <property type="evidence" value="ECO:0007669"/>
    <property type="project" value="InterPro"/>
</dbReference>
<dbReference type="PRINTS" id="PR00245">
    <property type="entry name" value="OLFACTORYR"/>
</dbReference>
<keyword evidence="9 13" id="KW-0472">Membrane</keyword>
<dbReference type="PRINTS" id="PR00237">
    <property type="entry name" value="GPCRRHODOPSN"/>
</dbReference>
<evidence type="ECO:0000256" key="6">
    <source>
        <dbReference type="ARBA" id="ARBA00022725"/>
    </source>
</evidence>
<feature type="domain" description="G-protein coupled receptors family 1 profile" evidence="14">
    <location>
        <begin position="41"/>
        <end position="290"/>
    </location>
</feature>
<dbReference type="GO" id="GO:0005886">
    <property type="term" value="C:plasma membrane"/>
    <property type="evidence" value="ECO:0007669"/>
    <property type="project" value="UniProtKB-SubCell"/>
</dbReference>
<dbReference type="Pfam" id="PF13853">
    <property type="entry name" value="7tm_4"/>
    <property type="match status" value="1"/>
</dbReference>